<comment type="similarity">
    <text evidence="1">Belongs to the aspartate/ornithine carbamoyltransferase superfamily. OTCase family.</text>
</comment>
<evidence type="ECO:0000313" key="7">
    <source>
        <dbReference type="EMBL" id="JAP92695.1"/>
    </source>
</evidence>
<dbReference type="GO" id="GO:0016597">
    <property type="term" value="F:amino acid binding"/>
    <property type="evidence" value="ECO:0007669"/>
    <property type="project" value="InterPro"/>
</dbReference>
<feature type="domain" description="Aspartate/ornithine carbamoyltransferase carbamoyl-P binding" evidence="6">
    <location>
        <begin position="7"/>
        <end position="146"/>
    </location>
</feature>
<dbReference type="InterPro" id="IPR006131">
    <property type="entry name" value="Asp_carbamoyltransf_Asp/Orn-bd"/>
</dbReference>
<evidence type="ECO:0000256" key="3">
    <source>
        <dbReference type="ARBA" id="ARBA00022679"/>
    </source>
</evidence>
<evidence type="ECO:0000259" key="6">
    <source>
        <dbReference type="Pfam" id="PF02729"/>
    </source>
</evidence>
<dbReference type="PANTHER" id="PTHR45753:SF3">
    <property type="entry name" value="ORNITHINE TRANSCARBAMYLASE, MITOCHONDRIAL"/>
    <property type="match status" value="1"/>
</dbReference>
<dbReference type="Gene3D" id="3.40.50.1370">
    <property type="entry name" value="Aspartate/ornithine carbamoyltransferase"/>
    <property type="match status" value="2"/>
</dbReference>
<dbReference type="AlphaFoldDB" id="A0A146KAC8"/>
<accession>A0A146KAC8</accession>
<gene>
    <name evidence="7" type="ORF">TPC1_15277</name>
</gene>
<evidence type="ECO:0000259" key="5">
    <source>
        <dbReference type="Pfam" id="PF00185"/>
    </source>
</evidence>
<dbReference type="FunFam" id="3.40.50.1370:FF:000008">
    <property type="entry name" value="Ornithine carbamoyltransferase"/>
    <property type="match status" value="1"/>
</dbReference>
<dbReference type="InterPro" id="IPR006130">
    <property type="entry name" value="Asp/Orn_carbamoylTrfase"/>
</dbReference>
<dbReference type="GO" id="GO:0042450">
    <property type="term" value="P:L-arginine biosynthetic process via ornithine"/>
    <property type="evidence" value="ECO:0007669"/>
    <property type="project" value="TreeGrafter"/>
</dbReference>
<name>A0A146KAC8_9EUKA</name>
<reference evidence="7" key="1">
    <citation type="submission" date="2015-07" db="EMBL/GenBank/DDBJ databases">
        <title>Adaptation to a free-living lifestyle via gene acquisitions in the diplomonad Trepomonas sp. PC1.</title>
        <authorList>
            <person name="Xu F."/>
            <person name="Jerlstrom-Hultqvist J."/>
            <person name="Kolisko M."/>
            <person name="Simpson A.G.B."/>
            <person name="Roger A.J."/>
            <person name="Svard S.G."/>
            <person name="Andersson J.O."/>
        </authorList>
    </citation>
    <scope>NUCLEOTIDE SEQUENCE</scope>
    <source>
        <strain evidence="7">PC1</strain>
    </source>
</reference>
<dbReference type="InterPro" id="IPR006132">
    <property type="entry name" value="Asp/Orn_carbamoyltranf_P-bd"/>
</dbReference>
<dbReference type="NCBIfam" id="TIGR00658">
    <property type="entry name" value="orni_carb_tr"/>
    <property type="match status" value="1"/>
</dbReference>
<protein>
    <recommendedName>
        <fullName evidence="2">ornithine carbamoyltransferase</fullName>
        <ecNumber evidence="2">2.1.3.3</ecNumber>
    </recommendedName>
</protein>
<dbReference type="SUPFAM" id="SSF53671">
    <property type="entry name" value="Aspartate/ornithine carbamoyltransferase"/>
    <property type="match status" value="1"/>
</dbReference>
<dbReference type="PANTHER" id="PTHR45753">
    <property type="entry name" value="ORNITHINE CARBAMOYLTRANSFERASE, MITOCHONDRIAL"/>
    <property type="match status" value="1"/>
</dbReference>
<evidence type="ECO:0000256" key="1">
    <source>
        <dbReference type="ARBA" id="ARBA00007805"/>
    </source>
</evidence>
<dbReference type="Pfam" id="PF02729">
    <property type="entry name" value="OTCace_N"/>
    <property type="match status" value="1"/>
</dbReference>
<organism evidence="7">
    <name type="scientific">Trepomonas sp. PC1</name>
    <dbReference type="NCBI Taxonomy" id="1076344"/>
    <lineage>
        <taxon>Eukaryota</taxon>
        <taxon>Metamonada</taxon>
        <taxon>Diplomonadida</taxon>
        <taxon>Hexamitidae</taxon>
        <taxon>Hexamitinae</taxon>
        <taxon>Trepomonas</taxon>
    </lineage>
</organism>
<dbReference type="EMBL" id="GDID01003911">
    <property type="protein sequence ID" value="JAP92695.1"/>
    <property type="molecule type" value="Transcribed_RNA"/>
</dbReference>
<feature type="domain" description="Aspartate/ornithine carbamoyltransferase Asp/Orn-binding" evidence="5">
    <location>
        <begin position="152"/>
        <end position="309"/>
    </location>
</feature>
<proteinExistence type="inferred from homology"/>
<dbReference type="Pfam" id="PF00185">
    <property type="entry name" value="OTCace"/>
    <property type="match status" value="1"/>
</dbReference>
<dbReference type="GO" id="GO:0019240">
    <property type="term" value="P:citrulline biosynthetic process"/>
    <property type="evidence" value="ECO:0007669"/>
    <property type="project" value="TreeGrafter"/>
</dbReference>
<keyword evidence="3 4" id="KW-0808">Transferase</keyword>
<evidence type="ECO:0000256" key="2">
    <source>
        <dbReference type="ARBA" id="ARBA00013007"/>
    </source>
</evidence>
<dbReference type="InterPro" id="IPR002292">
    <property type="entry name" value="Orn/put_carbamltrans"/>
</dbReference>
<sequence>MPFAQTRHLMTITSLSREEFIKLIDTAIDMKNHQEKYVESCKHKTLLALFAKPSLRTRVSLETAMTKLGGHTIYYELGDKAPLGVKETIEDTSEVISRMVDICSARLPSRAMMEELAKFSSIPCLNALDDWAHPLQMVCDFMTIKEKFGTFEGLKMCYSGDCMNNVTYDLMRACALLGIEMRVACPDHKDFKPVQEVLDECAQLNAKHGGKTIVTHSVQEACQGIDIVYCDSWMSYHISKAEREERLKVLMPYQINAQSMSFTSERSIFMNCLPAARGEEQTAEVIDGPKSVIYQEAGNRLWSAMAVINFFVNLKK</sequence>
<dbReference type="GO" id="GO:0004585">
    <property type="term" value="F:ornithine carbamoyltransferase activity"/>
    <property type="evidence" value="ECO:0007669"/>
    <property type="project" value="UniProtKB-EC"/>
</dbReference>
<evidence type="ECO:0000256" key="4">
    <source>
        <dbReference type="RuleBase" id="RU003634"/>
    </source>
</evidence>
<dbReference type="PRINTS" id="PR00100">
    <property type="entry name" value="AOTCASE"/>
</dbReference>
<dbReference type="EC" id="2.1.3.3" evidence="2"/>
<dbReference type="PRINTS" id="PR00102">
    <property type="entry name" value="OTCASE"/>
</dbReference>
<dbReference type="InterPro" id="IPR036901">
    <property type="entry name" value="Asp/Orn_carbamoylTrfase_sf"/>
</dbReference>